<comment type="subunit">
    <text evidence="7">Homodimer.</text>
</comment>
<comment type="function">
    <text evidence="7">Plays an important role in the de novo pathway of purine nucleotide biosynthesis. Catalyzes the first committed step in the biosynthesis of AMP from IMP.</text>
</comment>
<evidence type="ECO:0000256" key="1">
    <source>
        <dbReference type="ARBA" id="ARBA00022598"/>
    </source>
</evidence>
<sequence length="338" mass="36055">MPATIIVDAFWGDSGKGKVTAHLSRLTDAGLAVRAGVGTNAGASFTLDDDTVAKHRQVPTAWVNPRTTLAVGPGVLVHPDILAEEVDRYAIADRIVVDPRCGLITEQDLAEDAADEFLREVVGTSGSGVGPARARYVNRKAQRVADLTTVPARVADVAELANTRSAAGETVLVEGAQGTQLSLSLSFEYPCTTVKNCTSAAAMDDVGLNWRQVSNVVLVVKALPSRVGEGPLPHEMSHAEAVRRGIAEYGVNTGRPRRKASRIDDELLRYATLVNGPTQVALTFADHLDPRVKGVRHRDGLTDEVRAVIAQVERITEAPVTMVDTGPYLSDLVDLPTD</sequence>
<dbReference type="Proteomes" id="UP000886842">
    <property type="component" value="Unassembled WGS sequence"/>
</dbReference>
<dbReference type="InterPro" id="IPR042111">
    <property type="entry name" value="Adenylosuccinate_synth_dom3"/>
</dbReference>
<dbReference type="GO" id="GO:0005525">
    <property type="term" value="F:GTP binding"/>
    <property type="evidence" value="ECO:0007669"/>
    <property type="project" value="UniProtKB-UniRule"/>
</dbReference>
<dbReference type="InterPro" id="IPR042109">
    <property type="entry name" value="Adenylosuccinate_synth_dom1"/>
</dbReference>
<comment type="catalytic activity">
    <reaction evidence="7">
        <text>IMP + L-aspartate + GTP = N(6)-(1,2-dicarboxyethyl)-AMP + GDP + phosphate + 2 H(+)</text>
        <dbReference type="Rhea" id="RHEA:15753"/>
        <dbReference type="ChEBI" id="CHEBI:15378"/>
        <dbReference type="ChEBI" id="CHEBI:29991"/>
        <dbReference type="ChEBI" id="CHEBI:37565"/>
        <dbReference type="ChEBI" id="CHEBI:43474"/>
        <dbReference type="ChEBI" id="CHEBI:57567"/>
        <dbReference type="ChEBI" id="CHEBI:58053"/>
        <dbReference type="ChEBI" id="CHEBI:58189"/>
        <dbReference type="EC" id="6.3.4.4"/>
    </reaction>
</comment>
<protein>
    <recommendedName>
        <fullName evidence="7">Adenylosuccinate synthetase</fullName>
        <shortName evidence="7">AMPSase</shortName>
        <shortName evidence="7">AdSS</shortName>
        <ecNumber evidence="7">6.3.4.4</ecNumber>
    </recommendedName>
    <alternativeName>
        <fullName evidence="7">IMP--aspartate ligase</fullName>
    </alternativeName>
</protein>
<evidence type="ECO:0000313" key="8">
    <source>
        <dbReference type="EMBL" id="HIT74633.1"/>
    </source>
</evidence>
<evidence type="ECO:0000256" key="2">
    <source>
        <dbReference type="ARBA" id="ARBA00022723"/>
    </source>
</evidence>
<dbReference type="InterPro" id="IPR027417">
    <property type="entry name" value="P-loop_NTPase"/>
</dbReference>
<dbReference type="AlphaFoldDB" id="A0A9D1GVQ6"/>
<comment type="caution">
    <text evidence="8">The sequence shown here is derived from an EMBL/GenBank/DDBJ whole genome shotgun (WGS) entry which is preliminary data.</text>
</comment>
<dbReference type="EMBL" id="DVLP01000099">
    <property type="protein sequence ID" value="HIT74633.1"/>
    <property type="molecule type" value="Genomic_DNA"/>
</dbReference>
<keyword evidence="4 7" id="KW-0658">Purine biosynthesis</keyword>
<feature type="binding site" evidence="7">
    <location>
        <begin position="251"/>
        <end position="257"/>
    </location>
    <ligand>
        <name>substrate</name>
    </ligand>
</feature>
<dbReference type="GO" id="GO:0005737">
    <property type="term" value="C:cytoplasm"/>
    <property type="evidence" value="ECO:0007669"/>
    <property type="project" value="UniProtKB-SubCell"/>
</dbReference>
<dbReference type="GO" id="GO:0044208">
    <property type="term" value="P:'de novo' AMP biosynthetic process"/>
    <property type="evidence" value="ECO:0007669"/>
    <property type="project" value="UniProtKB-UniRule"/>
</dbReference>
<dbReference type="Gene3D" id="3.90.170.10">
    <property type="entry name" value="Adenylosuccinate Synthetase, subunit A, domain 3"/>
    <property type="match status" value="1"/>
</dbReference>
<feature type="binding site" description="in other chain" evidence="7">
    <location>
        <position position="177"/>
    </location>
    <ligand>
        <name>IMP</name>
        <dbReference type="ChEBI" id="CHEBI:58053"/>
        <note>ligand shared between dimeric partners</note>
    </ligand>
</feature>
<comment type="cofactor">
    <cofactor evidence="7">
        <name>Mg(2+)</name>
        <dbReference type="ChEBI" id="CHEBI:18420"/>
    </cofactor>
    <text evidence="7">Binds 1 Mg(2+) ion per subunit.</text>
</comment>
<feature type="binding site" evidence="7">
    <location>
        <position position="42"/>
    </location>
    <ligand>
        <name>Mg(2+)</name>
        <dbReference type="ChEBI" id="CHEBI:18420"/>
    </ligand>
</feature>
<keyword evidence="6 7" id="KW-0342">GTP-binding</keyword>
<dbReference type="InterPro" id="IPR001114">
    <property type="entry name" value="Adenylosuccinate_synthetase"/>
</dbReference>
<evidence type="ECO:0000256" key="6">
    <source>
        <dbReference type="ARBA" id="ARBA00023134"/>
    </source>
</evidence>
<dbReference type="SUPFAM" id="SSF52540">
    <property type="entry name" value="P-loop containing nucleoside triphosphate hydrolases"/>
    <property type="match status" value="1"/>
</dbReference>
<dbReference type="Gene3D" id="1.10.300.10">
    <property type="entry name" value="Adenylosuccinate Synthetase, subunit A, domain 2"/>
    <property type="match status" value="1"/>
</dbReference>
<comment type="similarity">
    <text evidence="7">Belongs to the adenylosuccinate synthetase family.</text>
</comment>
<evidence type="ECO:0000256" key="3">
    <source>
        <dbReference type="ARBA" id="ARBA00022741"/>
    </source>
</evidence>
<comment type="caution">
    <text evidence="7">Lacks conserved residue(s) required for the propagation of feature annotation.</text>
</comment>
<feature type="binding site" evidence="7">
    <location>
        <position position="139"/>
    </location>
    <ligand>
        <name>IMP</name>
        <dbReference type="ChEBI" id="CHEBI:58053"/>
        <note>ligand shared between dimeric partners</note>
    </ligand>
</feature>
<feature type="binding site" evidence="7">
    <location>
        <position position="13"/>
    </location>
    <ligand>
        <name>Mg(2+)</name>
        <dbReference type="ChEBI" id="CHEBI:18420"/>
    </ligand>
</feature>
<comment type="pathway">
    <text evidence="7">Purine metabolism; AMP biosynthesis via de novo pathway; AMP from IMP: step 1/2.</text>
</comment>
<reference evidence="8" key="1">
    <citation type="submission" date="2020-10" db="EMBL/GenBank/DDBJ databases">
        <authorList>
            <person name="Gilroy R."/>
        </authorList>
    </citation>
    <scope>NUCLEOTIDE SEQUENCE</scope>
    <source>
        <strain evidence="8">ChiGjej1B1-24693</strain>
    </source>
</reference>
<evidence type="ECO:0000256" key="7">
    <source>
        <dbReference type="HAMAP-Rule" id="MF_00011"/>
    </source>
</evidence>
<keyword evidence="3 7" id="KW-0547">Nucleotide-binding</keyword>
<feature type="binding site" evidence="7">
    <location>
        <begin position="284"/>
        <end position="286"/>
    </location>
    <ligand>
        <name>GTP</name>
        <dbReference type="ChEBI" id="CHEBI:37565"/>
    </ligand>
</feature>
<keyword evidence="7" id="KW-0963">Cytoplasm</keyword>
<proteinExistence type="inferred from homology"/>
<organism evidence="8 9">
    <name type="scientific">Candidatus Avipropionibacterium avicola</name>
    <dbReference type="NCBI Taxonomy" id="2840701"/>
    <lineage>
        <taxon>Bacteria</taxon>
        <taxon>Bacillati</taxon>
        <taxon>Actinomycetota</taxon>
        <taxon>Actinomycetes</taxon>
        <taxon>Propionibacteriales</taxon>
        <taxon>Propionibacteriaceae</taxon>
        <taxon>Propionibacteriaceae incertae sedis</taxon>
        <taxon>Candidatus Avipropionibacterium</taxon>
    </lineage>
</organism>
<feature type="binding site" description="in other chain" evidence="7">
    <location>
        <position position="193"/>
    </location>
    <ligand>
        <name>IMP</name>
        <dbReference type="ChEBI" id="CHEBI:58053"/>
        <note>ligand shared between dimeric partners</note>
    </ligand>
</feature>
<feature type="active site" description="Proton acceptor" evidence="7">
    <location>
        <position position="13"/>
    </location>
</feature>
<keyword evidence="2 7" id="KW-0479">Metal-binding</keyword>
<dbReference type="Pfam" id="PF00709">
    <property type="entry name" value="Adenylsucc_synt"/>
    <property type="match status" value="2"/>
</dbReference>
<dbReference type="HAMAP" id="MF_00011">
    <property type="entry name" value="Adenylosucc_synth"/>
    <property type="match status" value="1"/>
</dbReference>
<comment type="subcellular location">
    <subcellularLocation>
        <location evidence="7">Cytoplasm</location>
    </subcellularLocation>
</comment>
<dbReference type="InterPro" id="IPR042110">
    <property type="entry name" value="Adenylosuccinate_synth_dom2"/>
</dbReference>
<feature type="binding site" evidence="7">
    <location>
        <position position="257"/>
    </location>
    <ligand>
        <name>GTP</name>
        <dbReference type="ChEBI" id="CHEBI:37565"/>
    </ligand>
</feature>
<evidence type="ECO:0000256" key="5">
    <source>
        <dbReference type="ARBA" id="ARBA00022842"/>
    </source>
</evidence>
<reference evidence="8" key="2">
    <citation type="journal article" date="2021" name="PeerJ">
        <title>Extensive microbial diversity within the chicken gut microbiome revealed by metagenomics and culture.</title>
        <authorList>
            <person name="Gilroy R."/>
            <person name="Ravi A."/>
            <person name="Getino M."/>
            <person name="Pursley I."/>
            <person name="Horton D.L."/>
            <person name="Alikhan N.F."/>
            <person name="Baker D."/>
            <person name="Gharbi K."/>
            <person name="Hall N."/>
            <person name="Watson M."/>
            <person name="Adriaenssens E.M."/>
            <person name="Foster-Nyarko E."/>
            <person name="Jarju S."/>
            <person name="Secka A."/>
            <person name="Antonio M."/>
            <person name="Oren A."/>
            <person name="Chaudhuri R.R."/>
            <person name="La Ragione R."/>
            <person name="Hildebrand F."/>
            <person name="Pallen M.J."/>
        </authorList>
    </citation>
    <scope>NUCLEOTIDE SEQUENCE</scope>
    <source>
        <strain evidence="8">ChiGjej1B1-24693</strain>
    </source>
</reference>
<keyword evidence="1 7" id="KW-0436">Ligase</keyword>
<evidence type="ECO:0000313" key="9">
    <source>
        <dbReference type="Proteomes" id="UP000886842"/>
    </source>
</evidence>
<dbReference type="Gene3D" id="3.40.440.10">
    <property type="entry name" value="Adenylosuccinate Synthetase, subunit A, domain 1"/>
    <property type="match status" value="2"/>
</dbReference>
<dbReference type="SMART" id="SM00788">
    <property type="entry name" value="Adenylsucc_synt"/>
    <property type="match status" value="1"/>
</dbReference>
<dbReference type="GO" id="GO:0000287">
    <property type="term" value="F:magnesium ion binding"/>
    <property type="evidence" value="ECO:0007669"/>
    <property type="project" value="UniProtKB-UniRule"/>
</dbReference>
<gene>
    <name evidence="7" type="primary">purA</name>
    <name evidence="8" type="ORF">IAA98_03525</name>
</gene>
<accession>A0A9D1GVQ6</accession>
<dbReference type="PANTHER" id="PTHR11846:SF0">
    <property type="entry name" value="ADENYLOSUCCINATE SYNTHETASE"/>
    <property type="match status" value="1"/>
</dbReference>
<dbReference type="PANTHER" id="PTHR11846">
    <property type="entry name" value="ADENYLOSUCCINATE SYNTHETASE"/>
    <property type="match status" value="1"/>
</dbReference>
<feature type="binding site" description="in other chain" evidence="7">
    <location>
        <position position="255"/>
    </location>
    <ligand>
        <name>IMP</name>
        <dbReference type="ChEBI" id="CHEBI:58053"/>
        <note>ligand shared between dimeric partners</note>
    </ligand>
</feature>
<dbReference type="EC" id="6.3.4.4" evidence="7"/>
<dbReference type="GO" id="GO:0046040">
    <property type="term" value="P:IMP metabolic process"/>
    <property type="evidence" value="ECO:0007669"/>
    <property type="project" value="TreeGrafter"/>
</dbReference>
<name>A0A9D1GVQ6_9ACTN</name>
<evidence type="ECO:0000256" key="4">
    <source>
        <dbReference type="ARBA" id="ARBA00022755"/>
    </source>
</evidence>
<keyword evidence="5 7" id="KW-0460">Magnesium</keyword>
<dbReference type="GO" id="GO:0004019">
    <property type="term" value="F:adenylosuccinate synthase activity"/>
    <property type="evidence" value="ECO:0007669"/>
    <property type="project" value="UniProtKB-UniRule"/>
</dbReference>